<comment type="caution">
    <text evidence="2">The sequence shown here is derived from an EMBL/GenBank/DDBJ whole genome shotgun (WGS) entry which is preliminary data.</text>
</comment>
<dbReference type="EMBL" id="MBFS01002754">
    <property type="protein sequence ID" value="PVU93024.1"/>
    <property type="molecule type" value="Genomic_DNA"/>
</dbReference>
<accession>A0A2T9YL77</accession>
<feature type="domain" description="GSKIP" evidence="1">
    <location>
        <begin position="5"/>
        <end position="106"/>
    </location>
</feature>
<organism evidence="2 3">
    <name type="scientific">Smittium megazygosporum</name>
    <dbReference type="NCBI Taxonomy" id="133381"/>
    <lineage>
        <taxon>Eukaryota</taxon>
        <taxon>Fungi</taxon>
        <taxon>Fungi incertae sedis</taxon>
        <taxon>Zoopagomycota</taxon>
        <taxon>Kickxellomycotina</taxon>
        <taxon>Harpellomycetes</taxon>
        <taxon>Harpellales</taxon>
        <taxon>Legeriomycetaceae</taxon>
        <taxon>Smittium</taxon>
    </lineage>
</organism>
<dbReference type="Pfam" id="PF05303">
    <property type="entry name" value="GSKIP_dom"/>
    <property type="match status" value="1"/>
</dbReference>
<dbReference type="Gene3D" id="3.30.2280.10">
    <property type="entry name" value="Hypothetical protein (hspc210)"/>
    <property type="match status" value="1"/>
</dbReference>
<evidence type="ECO:0000259" key="1">
    <source>
        <dbReference type="Pfam" id="PF05303"/>
    </source>
</evidence>
<dbReference type="InterPro" id="IPR007967">
    <property type="entry name" value="GSKIP_dom"/>
</dbReference>
<dbReference type="SUPFAM" id="SSF103107">
    <property type="entry name" value="Hypothetical protein c14orf129, hspc210"/>
    <property type="match status" value="1"/>
</dbReference>
<keyword evidence="3" id="KW-1185">Reference proteome</keyword>
<protein>
    <recommendedName>
        <fullName evidence="1">GSKIP domain-containing protein</fullName>
    </recommendedName>
</protein>
<gene>
    <name evidence="2" type="ORF">BB560_006014</name>
</gene>
<dbReference type="AlphaFoldDB" id="A0A2T9YL77"/>
<dbReference type="Proteomes" id="UP000245609">
    <property type="component" value="Unassembled WGS sequence"/>
</dbReference>
<evidence type="ECO:0000313" key="2">
    <source>
        <dbReference type="EMBL" id="PVU93024.1"/>
    </source>
</evidence>
<reference evidence="2 3" key="1">
    <citation type="journal article" date="2018" name="MBio">
        <title>Comparative Genomics Reveals the Core Gene Toolbox for the Fungus-Insect Symbiosis.</title>
        <authorList>
            <person name="Wang Y."/>
            <person name="Stata M."/>
            <person name="Wang W."/>
            <person name="Stajich J.E."/>
            <person name="White M.M."/>
            <person name="Moncalvo J.M."/>
        </authorList>
    </citation>
    <scope>NUCLEOTIDE SEQUENCE [LARGE SCALE GENOMIC DNA]</scope>
    <source>
        <strain evidence="2 3">SC-DP-2</strain>
    </source>
</reference>
<evidence type="ECO:0000313" key="3">
    <source>
        <dbReference type="Proteomes" id="UP000245609"/>
    </source>
</evidence>
<name>A0A2T9YL77_9FUNG</name>
<proteinExistence type="predicted"/>
<dbReference type="InterPro" id="IPR023231">
    <property type="entry name" value="GSKIP_dom_sf"/>
</dbReference>
<dbReference type="OrthoDB" id="5804279at2759"/>
<sequence length="110" mass="12325">MQDLNEELENSLKDHSYGILGYRILQSDKESSPRAYVDLLEGVTLLLQISIRGYNTVEIESNGTDNAATGKIKVGSTYESLTALLRQNSGGFREKMYTELYSALEKVKNE</sequence>